<feature type="domain" description="DUF7059" evidence="6">
    <location>
        <begin position="22"/>
        <end position="102"/>
    </location>
</feature>
<name>A0A8J3BKB2_9ACTN</name>
<keyword evidence="9" id="KW-1185">Reference proteome</keyword>
<dbReference type="InterPro" id="IPR056684">
    <property type="entry name" value="DUF7782"/>
</dbReference>
<dbReference type="GO" id="GO:0008170">
    <property type="term" value="F:N-methyltransferase activity"/>
    <property type="evidence" value="ECO:0007669"/>
    <property type="project" value="UniProtKB-ARBA"/>
</dbReference>
<feature type="domain" description="DUF7782" evidence="7">
    <location>
        <begin position="376"/>
        <end position="490"/>
    </location>
</feature>
<dbReference type="InterPro" id="IPR055487">
    <property type="entry name" value="DUF7059"/>
</dbReference>
<evidence type="ECO:0000256" key="1">
    <source>
        <dbReference type="ARBA" id="ARBA00006149"/>
    </source>
</evidence>
<keyword evidence="2 8" id="KW-0489">Methyltransferase</keyword>
<dbReference type="GO" id="GO:0008757">
    <property type="term" value="F:S-adenosylmethionine-dependent methyltransferase activity"/>
    <property type="evidence" value="ECO:0007669"/>
    <property type="project" value="TreeGrafter"/>
</dbReference>
<dbReference type="GO" id="GO:0032259">
    <property type="term" value="P:methylation"/>
    <property type="evidence" value="ECO:0007669"/>
    <property type="project" value="UniProtKB-KW"/>
</dbReference>
<evidence type="ECO:0000256" key="3">
    <source>
        <dbReference type="ARBA" id="ARBA00022679"/>
    </source>
</evidence>
<dbReference type="Proteomes" id="UP000662200">
    <property type="component" value="Unassembled WGS sequence"/>
</dbReference>
<keyword evidence="4" id="KW-0949">S-adenosyl-L-methionine</keyword>
<comment type="caution">
    <text evidence="8">The sequence shown here is derived from an EMBL/GenBank/DDBJ whole genome shotgun (WGS) entry which is preliminary data.</text>
</comment>
<comment type="similarity">
    <text evidence="1">Belongs to the eukaryotic/archaeal PrmC-related family.</text>
</comment>
<dbReference type="Pfam" id="PF23186">
    <property type="entry name" value="DUF7059"/>
    <property type="match status" value="1"/>
</dbReference>
<dbReference type="GO" id="GO:0008276">
    <property type="term" value="F:protein methyltransferase activity"/>
    <property type="evidence" value="ECO:0007669"/>
    <property type="project" value="TreeGrafter"/>
</dbReference>
<dbReference type="PANTHER" id="PTHR45875">
    <property type="entry name" value="METHYLTRANSFERASE N6AMT1"/>
    <property type="match status" value="1"/>
</dbReference>
<organism evidence="8 9">
    <name type="scientific">Pilimelia terevasa</name>
    <dbReference type="NCBI Taxonomy" id="53372"/>
    <lineage>
        <taxon>Bacteria</taxon>
        <taxon>Bacillati</taxon>
        <taxon>Actinomycetota</taxon>
        <taxon>Actinomycetes</taxon>
        <taxon>Micromonosporales</taxon>
        <taxon>Micromonosporaceae</taxon>
        <taxon>Pilimelia</taxon>
    </lineage>
</organism>
<evidence type="ECO:0000313" key="9">
    <source>
        <dbReference type="Proteomes" id="UP000662200"/>
    </source>
</evidence>
<dbReference type="InterPro" id="IPR029063">
    <property type="entry name" value="SAM-dependent_MTases_sf"/>
</dbReference>
<dbReference type="GO" id="GO:0003676">
    <property type="term" value="F:nucleic acid binding"/>
    <property type="evidence" value="ECO:0007669"/>
    <property type="project" value="InterPro"/>
</dbReference>
<feature type="domain" description="Methyltransferase small" evidence="5">
    <location>
        <begin position="154"/>
        <end position="273"/>
    </location>
</feature>
<dbReference type="GO" id="GO:0035657">
    <property type="term" value="C:eRF1 methyltransferase complex"/>
    <property type="evidence" value="ECO:0007669"/>
    <property type="project" value="TreeGrafter"/>
</dbReference>
<dbReference type="AlphaFoldDB" id="A0A8J3BKB2"/>
<dbReference type="InterPro" id="IPR007848">
    <property type="entry name" value="Small_mtfrase_dom"/>
</dbReference>
<dbReference type="PROSITE" id="PS00092">
    <property type="entry name" value="N6_MTASE"/>
    <property type="match status" value="1"/>
</dbReference>
<protein>
    <submittedName>
        <fullName evidence="8">SAM-dependent methyltransferase</fullName>
    </submittedName>
</protein>
<dbReference type="InterPro" id="IPR002052">
    <property type="entry name" value="DNA_methylase_N6_adenine_CS"/>
</dbReference>
<dbReference type="PANTHER" id="PTHR45875:SF1">
    <property type="entry name" value="METHYLTRANSFERASE N6AMT1"/>
    <property type="match status" value="1"/>
</dbReference>
<dbReference type="EMBL" id="BMQC01000006">
    <property type="protein sequence ID" value="GGK27237.1"/>
    <property type="molecule type" value="Genomic_DNA"/>
</dbReference>
<dbReference type="Pfam" id="PF05175">
    <property type="entry name" value="MTS"/>
    <property type="match status" value="1"/>
</dbReference>
<evidence type="ECO:0000256" key="2">
    <source>
        <dbReference type="ARBA" id="ARBA00022603"/>
    </source>
</evidence>
<dbReference type="CDD" id="cd02440">
    <property type="entry name" value="AdoMet_MTases"/>
    <property type="match status" value="1"/>
</dbReference>
<dbReference type="Pfam" id="PF25004">
    <property type="entry name" value="DUF7782"/>
    <property type="match status" value="1"/>
</dbReference>
<accession>A0A8J3BKB2</accession>
<keyword evidence="3" id="KW-0808">Transferase</keyword>
<proteinExistence type="inferred from homology"/>
<dbReference type="Gene3D" id="3.40.50.150">
    <property type="entry name" value="Vaccinia Virus protein VP39"/>
    <property type="match status" value="1"/>
</dbReference>
<evidence type="ECO:0000313" key="8">
    <source>
        <dbReference type="EMBL" id="GGK27237.1"/>
    </source>
</evidence>
<dbReference type="InterPro" id="IPR052190">
    <property type="entry name" value="Euk-Arch_PrmC-MTase"/>
</dbReference>
<evidence type="ECO:0000259" key="5">
    <source>
        <dbReference type="Pfam" id="PF05175"/>
    </source>
</evidence>
<reference evidence="8" key="1">
    <citation type="journal article" date="2014" name="Int. J. Syst. Evol. Microbiol.">
        <title>Complete genome sequence of Corynebacterium casei LMG S-19264T (=DSM 44701T), isolated from a smear-ripened cheese.</title>
        <authorList>
            <consortium name="US DOE Joint Genome Institute (JGI-PGF)"/>
            <person name="Walter F."/>
            <person name="Albersmeier A."/>
            <person name="Kalinowski J."/>
            <person name="Ruckert C."/>
        </authorList>
    </citation>
    <scope>NUCLEOTIDE SEQUENCE</scope>
    <source>
        <strain evidence="8">JCM 3091</strain>
    </source>
</reference>
<reference evidence="8" key="2">
    <citation type="submission" date="2020-09" db="EMBL/GenBank/DDBJ databases">
        <authorList>
            <person name="Sun Q."/>
            <person name="Ohkuma M."/>
        </authorList>
    </citation>
    <scope>NUCLEOTIDE SEQUENCE</scope>
    <source>
        <strain evidence="8">JCM 3091</strain>
    </source>
</reference>
<gene>
    <name evidence="8" type="ORF">GCM10010124_19840</name>
</gene>
<sequence length="499" mass="51383">MTGTTALLPGDDLARLRAALSAADFTATGVAARIGPEAAAAVNRGDHRAALRATAGGTPLDTLVRLYVCGQAVPADAAGAAVPVAPLLAGGLLVADGGAVRAGVDLEPYGDGCWVVADLPAAARPRGAGTALPADHVLGVGGASRMLGAATVRHPVASALDLGTGCGIQALDLARHAARVTATDVSARALRFAATTAALSGQSWELLPGDLARPVAGRRFDLVVSNPPFVVGPGAGTHAYRDSGRAGDAVCAQLAAAAPGLLTEGGTMQFLANWAHVRGEDWADRVAGWVEGAGLDAWVVQREVSDPLSYARLWLADAGQEHDPHLLAAWLDWYDAHRIEAVGFGLVNLRRTDAAPVVRVEDLRQPVEGRWGDHVAAWWARQDWLRGRDAEGLLRTRYRTAPELRLEQSAARGADGWAVDRQLLALHGGLGRREEVDPVLVALVGGCDGTATVADQLAVLAAAYDVPAAALAGVAGPVLARLVERGVLVPVEGDVVGAA</sequence>
<evidence type="ECO:0000256" key="4">
    <source>
        <dbReference type="ARBA" id="ARBA00022691"/>
    </source>
</evidence>
<evidence type="ECO:0000259" key="6">
    <source>
        <dbReference type="Pfam" id="PF23186"/>
    </source>
</evidence>
<dbReference type="RefSeq" id="WP_229789502.1">
    <property type="nucleotide sequence ID" value="NZ_BMQC01000006.1"/>
</dbReference>
<evidence type="ECO:0000259" key="7">
    <source>
        <dbReference type="Pfam" id="PF25004"/>
    </source>
</evidence>
<dbReference type="SUPFAM" id="SSF53335">
    <property type="entry name" value="S-adenosyl-L-methionine-dependent methyltransferases"/>
    <property type="match status" value="1"/>
</dbReference>